<evidence type="ECO:0000313" key="1">
    <source>
        <dbReference type="EMBL" id="KAF0848139.1"/>
    </source>
</evidence>
<proteinExistence type="predicted"/>
<accession>A0ABQ6YQU1</accession>
<dbReference type="Proteomes" id="UP000798951">
    <property type="component" value="Unassembled WGS sequence"/>
</dbReference>
<gene>
    <name evidence="1" type="ORF">FNL39_102286</name>
</gene>
<dbReference type="GO" id="GO:0000428">
    <property type="term" value="C:DNA-directed RNA polymerase complex"/>
    <property type="evidence" value="ECO:0007669"/>
    <property type="project" value="UniProtKB-KW"/>
</dbReference>
<keyword evidence="2" id="KW-1185">Reference proteome</keyword>
<dbReference type="EMBL" id="VMSD01000002">
    <property type="protein sequence ID" value="KAF0848139.1"/>
    <property type="molecule type" value="Genomic_DNA"/>
</dbReference>
<name>A0ABQ6YQU1_9NOCA</name>
<keyword evidence="1" id="KW-0240">DNA-directed RNA polymerase</keyword>
<evidence type="ECO:0000313" key="2">
    <source>
        <dbReference type="Proteomes" id="UP000798951"/>
    </source>
</evidence>
<keyword evidence="1" id="KW-0804">Transcription</keyword>
<dbReference type="RefSeq" id="WP_067982430.1">
    <property type="nucleotide sequence ID" value="NZ_VMSD01000002.1"/>
</dbReference>
<reference evidence="1 2" key="1">
    <citation type="submission" date="2019-07" db="EMBL/GenBank/DDBJ databases">
        <title>Genomic Encyclopedia of Type Strains, Phase IV (KMG-IV): sequencing the most valuable type-strain genomes for metagenomic binning, comparative biology and taxonomic classification.</title>
        <authorList>
            <person name="Goeker M."/>
        </authorList>
    </citation>
    <scope>NUCLEOTIDE SEQUENCE [LARGE SCALE GENOMIC DNA]</scope>
    <source>
        <strain evidence="1 2">DSM 44831</strain>
    </source>
</reference>
<sequence>MTDEGTASDWKQVLGELFGEGFLVGLIAQLHSHYPTAASAEIEDAVCEAAVKLVEQLSAGKPIRNVRSYFAKVAYRALTRFKGGLAKREVRLPELQLPEDYRPASTAPSAEDEAVAREQHVLRRRAVNAMKLEIRSWTNANIREVMLVVIEAAEAGELIEADEITRIVSQNLGEEVSVPTVRVWKQRGFERIRTFLNNHMRELVGQVELAGNREMTSNREK</sequence>
<comment type="caution">
    <text evidence="1">The sequence shown here is derived from an EMBL/GenBank/DDBJ whole genome shotgun (WGS) entry which is preliminary data.</text>
</comment>
<protein>
    <submittedName>
        <fullName evidence="1">DNA-directed RNA polymerase specialized sigma24 family protein</fullName>
    </submittedName>
</protein>
<organism evidence="1 2">
    <name type="scientific">Nocardia caishijiensis</name>
    <dbReference type="NCBI Taxonomy" id="184756"/>
    <lineage>
        <taxon>Bacteria</taxon>
        <taxon>Bacillati</taxon>
        <taxon>Actinomycetota</taxon>
        <taxon>Actinomycetes</taxon>
        <taxon>Mycobacteriales</taxon>
        <taxon>Nocardiaceae</taxon>
        <taxon>Nocardia</taxon>
    </lineage>
</organism>